<accession>A0A5C1ANJ8</accession>
<sequence>MRWFAALVLTAVSTAAFAGQPRDAIALASAIDRFVSQRHAADKVKPAPRSDDATFFRRIHLALAGHTATPSEVRAFLEDTAPDKRVKAVEKLLNSAAYATHMTTTWRGWLLPEAVANAEVATTVPAFEAWLRNRVQANQPFDKLVQELIAFPLDGRATTMRTPTGEDDTTTPIGFYTAKEGKPENLAAATSRLFLGVQLECAQCHNHPFAKWSREQFWGLAAFYGGVTRQDGALRELPNRREMSIPNTDRAVPATFLDDKEPAWQFKKSPRVTLAEWVVAKDNPFFAKAVVNRLWGLLFGVGIVDPVDDFNEKNLPSHPELLDALATAFIESGFDTKFIVRAICLSETYQRASTITDPLQRDPRLFAAFPVQGLTPEQLFDSLSVVVGMPLEGPGGNYLQANGSPKRQFLETFNRMGKPTETQTTIIQALTLMNGGLVGEATTAQASRTLSAIVELPGLSANDRIEAIYLTVLNRKPTDAELKRTLKHVEGGKTSRYDDVLWAILNSIEFRTNH</sequence>
<dbReference type="AlphaFoldDB" id="A0A5C1ANJ8"/>
<protein>
    <recommendedName>
        <fullName evidence="6">DUF1553 domain-containing protein</fullName>
    </recommendedName>
</protein>
<evidence type="ECO:0000313" key="5">
    <source>
        <dbReference type="Proteomes" id="UP000324974"/>
    </source>
</evidence>
<proteinExistence type="predicted"/>
<feature type="signal peptide" evidence="1">
    <location>
        <begin position="1"/>
        <end position="18"/>
    </location>
</feature>
<evidence type="ECO:0000313" key="4">
    <source>
        <dbReference type="EMBL" id="QEL19717.1"/>
    </source>
</evidence>
<name>A0A5C1ANJ8_9BACT</name>
<organism evidence="4 5">
    <name type="scientific">Limnoglobus roseus</name>
    <dbReference type="NCBI Taxonomy" id="2598579"/>
    <lineage>
        <taxon>Bacteria</taxon>
        <taxon>Pseudomonadati</taxon>
        <taxon>Planctomycetota</taxon>
        <taxon>Planctomycetia</taxon>
        <taxon>Gemmatales</taxon>
        <taxon>Gemmataceae</taxon>
        <taxon>Limnoglobus</taxon>
    </lineage>
</organism>
<keyword evidence="5" id="KW-1185">Reference proteome</keyword>
<evidence type="ECO:0008006" key="6">
    <source>
        <dbReference type="Google" id="ProtNLM"/>
    </source>
</evidence>
<feature type="domain" description="DUF1553" evidence="3">
    <location>
        <begin position="420"/>
        <end position="487"/>
    </location>
</feature>
<keyword evidence="1" id="KW-0732">Signal</keyword>
<dbReference type="InterPro" id="IPR022655">
    <property type="entry name" value="DUF1553"/>
</dbReference>
<evidence type="ECO:0000259" key="2">
    <source>
        <dbReference type="Pfam" id="PF07583"/>
    </source>
</evidence>
<gene>
    <name evidence="4" type="ORF">PX52LOC_06796</name>
</gene>
<dbReference type="EMBL" id="CP042425">
    <property type="protein sequence ID" value="QEL19717.1"/>
    <property type="molecule type" value="Genomic_DNA"/>
</dbReference>
<evidence type="ECO:0000259" key="3">
    <source>
        <dbReference type="Pfam" id="PF07587"/>
    </source>
</evidence>
<reference evidence="5" key="1">
    <citation type="submission" date="2019-08" db="EMBL/GenBank/DDBJ databases">
        <title>Limnoglobus roseus gen. nov., sp. nov., a novel freshwater planctomycete with a giant genome from the family Gemmataceae.</title>
        <authorList>
            <person name="Kulichevskaya I.S."/>
            <person name="Naumoff D.G."/>
            <person name="Miroshnikov K."/>
            <person name="Ivanova A."/>
            <person name="Philippov D.A."/>
            <person name="Hakobyan A."/>
            <person name="Rijpstra I.C."/>
            <person name="Sinninghe Damste J.S."/>
            <person name="Liesack W."/>
            <person name="Dedysh S.N."/>
        </authorList>
    </citation>
    <scope>NUCLEOTIDE SEQUENCE [LARGE SCALE GENOMIC DNA]</scope>
    <source>
        <strain evidence="5">PX52</strain>
    </source>
</reference>
<feature type="domain" description="DUF1549" evidence="2">
    <location>
        <begin position="31"/>
        <end position="227"/>
    </location>
</feature>
<evidence type="ECO:0000256" key="1">
    <source>
        <dbReference type="SAM" id="SignalP"/>
    </source>
</evidence>
<dbReference type="Proteomes" id="UP000324974">
    <property type="component" value="Chromosome"/>
</dbReference>
<dbReference type="OrthoDB" id="289126at2"/>
<dbReference type="KEGG" id="lrs:PX52LOC_06796"/>
<dbReference type="Pfam" id="PF07583">
    <property type="entry name" value="PSCyt2"/>
    <property type="match status" value="1"/>
</dbReference>
<dbReference type="RefSeq" id="WP_149114079.1">
    <property type="nucleotide sequence ID" value="NZ_CP042425.1"/>
</dbReference>
<dbReference type="PANTHER" id="PTHR35889">
    <property type="entry name" value="CYCLOINULO-OLIGOSACCHARIDE FRUCTANOTRANSFERASE-RELATED"/>
    <property type="match status" value="1"/>
</dbReference>
<dbReference type="Pfam" id="PF07587">
    <property type="entry name" value="PSD1"/>
    <property type="match status" value="2"/>
</dbReference>
<feature type="domain" description="DUF1553" evidence="3">
    <location>
        <begin position="271"/>
        <end position="399"/>
    </location>
</feature>
<dbReference type="PANTHER" id="PTHR35889:SF3">
    <property type="entry name" value="F-BOX DOMAIN-CONTAINING PROTEIN"/>
    <property type="match status" value="1"/>
</dbReference>
<feature type="chain" id="PRO_5023149263" description="DUF1553 domain-containing protein" evidence="1">
    <location>
        <begin position="19"/>
        <end position="514"/>
    </location>
</feature>
<dbReference type="InterPro" id="IPR011444">
    <property type="entry name" value="DUF1549"/>
</dbReference>